<dbReference type="EMBL" id="BN001307">
    <property type="protein sequence ID" value="CBF86374.1"/>
    <property type="molecule type" value="Genomic_DNA"/>
</dbReference>
<dbReference type="GeneID" id="2875615"/>
<dbReference type="InParanoid" id="Q5BB78"/>
<dbReference type="VEuPathDB" id="FungiDB:AN2202"/>
<accession>C8VMJ2</accession>
<reference evidence="2" key="1">
    <citation type="journal article" date="2005" name="Nature">
        <title>Sequencing of Aspergillus nidulans and comparative analysis with A. fumigatus and A. oryzae.</title>
        <authorList>
            <person name="Galagan J.E."/>
            <person name="Calvo S.E."/>
            <person name="Cuomo C."/>
            <person name="Ma L.J."/>
            <person name="Wortman J.R."/>
            <person name="Batzoglou S."/>
            <person name="Lee S.I."/>
            <person name="Basturkmen M."/>
            <person name="Spevak C.C."/>
            <person name="Clutterbuck J."/>
            <person name="Kapitonov V."/>
            <person name="Jurka J."/>
            <person name="Scazzocchio C."/>
            <person name="Farman M."/>
            <person name="Butler J."/>
            <person name="Purcell S."/>
            <person name="Harris S."/>
            <person name="Braus G.H."/>
            <person name="Draht O."/>
            <person name="Busch S."/>
            <person name="D'Enfert C."/>
            <person name="Bouchier C."/>
            <person name="Goldman G.H."/>
            <person name="Bell-Pedersen D."/>
            <person name="Griffiths-Jones S."/>
            <person name="Doonan J.H."/>
            <person name="Yu J."/>
            <person name="Vienken K."/>
            <person name="Pain A."/>
            <person name="Freitag M."/>
            <person name="Selker E.U."/>
            <person name="Archer D.B."/>
            <person name="Penalva M.A."/>
            <person name="Oakley B.R."/>
            <person name="Momany M."/>
            <person name="Tanaka T."/>
            <person name="Kumagai T."/>
            <person name="Asai K."/>
            <person name="Machida M."/>
            <person name="Nierman W.C."/>
            <person name="Denning D.W."/>
            <person name="Caddick M."/>
            <person name="Hynes M."/>
            <person name="Paoletti M."/>
            <person name="Fischer R."/>
            <person name="Miller B."/>
            <person name="Dyer P."/>
            <person name="Sachs M.S."/>
            <person name="Osmani S.A."/>
            <person name="Birren B.W."/>
        </authorList>
    </citation>
    <scope>NUCLEOTIDE SEQUENCE [LARGE SCALE GENOMIC DNA]</scope>
    <source>
        <strain evidence="2">FGSC A4 / ATCC 38163 / CBS 112.46 / NRRL 194 / M139</strain>
    </source>
</reference>
<evidence type="ECO:0000313" key="1">
    <source>
        <dbReference type="EMBL" id="CBF86374.1"/>
    </source>
</evidence>
<sequence length="120" mass="14222">MTYTIICPINCGKKIWWNCVERSRQVVNNVLDIFCTHRQTNQELASVPMMQRTNDGLYYVPNKFRERLVLPTGYLEELKAALVYEVHVTTTFTESINIHPRVVRSQLNKNLWTVMETFRR</sequence>
<dbReference type="HOGENOM" id="CLU_2049675_0_0_1"/>
<dbReference type="Proteomes" id="UP000000560">
    <property type="component" value="Chromosome VII"/>
</dbReference>
<protein>
    <submittedName>
        <fullName evidence="1">Uncharacterized protein</fullName>
    </submittedName>
</protein>
<reference evidence="2" key="2">
    <citation type="journal article" date="2009" name="Fungal Genet. Biol.">
        <title>The 2008 update of the Aspergillus nidulans genome annotation: a community effort.</title>
        <authorList>
            <person name="Wortman J.R."/>
            <person name="Gilsenan J.M."/>
            <person name="Joardar V."/>
            <person name="Deegan J."/>
            <person name="Clutterbuck J."/>
            <person name="Andersen M.R."/>
            <person name="Archer D."/>
            <person name="Bencina M."/>
            <person name="Braus G."/>
            <person name="Coutinho P."/>
            <person name="von Dohren H."/>
            <person name="Doonan J."/>
            <person name="Driessen A.J."/>
            <person name="Durek P."/>
            <person name="Espeso E."/>
            <person name="Fekete E."/>
            <person name="Flipphi M."/>
            <person name="Estrada C.G."/>
            <person name="Geysens S."/>
            <person name="Goldman G."/>
            <person name="de Groot P.W."/>
            <person name="Hansen K."/>
            <person name="Harris S.D."/>
            <person name="Heinekamp T."/>
            <person name="Helmstaedt K."/>
            <person name="Henrissat B."/>
            <person name="Hofmann G."/>
            <person name="Homan T."/>
            <person name="Horio T."/>
            <person name="Horiuchi H."/>
            <person name="James S."/>
            <person name="Jones M."/>
            <person name="Karaffa L."/>
            <person name="Karanyi Z."/>
            <person name="Kato M."/>
            <person name="Keller N."/>
            <person name="Kelly D.E."/>
            <person name="Kiel J.A."/>
            <person name="Kim J.M."/>
            <person name="van der Klei I.J."/>
            <person name="Klis F.M."/>
            <person name="Kovalchuk A."/>
            <person name="Krasevec N."/>
            <person name="Kubicek C.P."/>
            <person name="Liu B."/>
            <person name="Maccabe A."/>
            <person name="Meyer V."/>
            <person name="Mirabito P."/>
            <person name="Miskei M."/>
            <person name="Mos M."/>
            <person name="Mullins J."/>
            <person name="Nelson D.R."/>
            <person name="Nielsen J."/>
            <person name="Oakley B.R."/>
            <person name="Osmani S.A."/>
            <person name="Pakula T."/>
            <person name="Paszewski A."/>
            <person name="Paulsen I."/>
            <person name="Pilsyk S."/>
            <person name="Pocsi I."/>
            <person name="Punt P.J."/>
            <person name="Ram A.F."/>
            <person name="Ren Q."/>
            <person name="Robellet X."/>
            <person name="Robson G."/>
            <person name="Seiboth B."/>
            <person name="van Solingen P."/>
            <person name="Specht T."/>
            <person name="Sun J."/>
            <person name="Taheri-Talesh N."/>
            <person name="Takeshita N."/>
            <person name="Ussery D."/>
            <person name="vanKuyk P.A."/>
            <person name="Visser H."/>
            <person name="van de Vondervoort P.J."/>
            <person name="de Vries R.P."/>
            <person name="Walton J."/>
            <person name="Xiang X."/>
            <person name="Xiong Y."/>
            <person name="Zeng A.P."/>
            <person name="Brandt B.W."/>
            <person name="Cornell M.J."/>
            <person name="van den Hondel C.A."/>
            <person name="Visser J."/>
            <person name="Oliver S.G."/>
            <person name="Turner G."/>
        </authorList>
    </citation>
    <scope>GENOME REANNOTATION</scope>
    <source>
        <strain evidence="2">FGSC A4 / ATCC 38163 / CBS 112.46 / NRRL 194 / M139</strain>
    </source>
</reference>
<evidence type="ECO:0000313" key="2">
    <source>
        <dbReference type="Proteomes" id="UP000000560"/>
    </source>
</evidence>
<keyword evidence="2" id="KW-1185">Reference proteome</keyword>
<dbReference type="AlphaFoldDB" id="Q5BB78"/>
<organism evidence="1 2">
    <name type="scientific">Emericella nidulans (strain FGSC A4 / ATCC 38163 / CBS 112.46 / NRRL 194 / M139)</name>
    <name type="common">Aspergillus nidulans</name>
    <dbReference type="NCBI Taxonomy" id="227321"/>
    <lineage>
        <taxon>Eukaryota</taxon>
        <taxon>Fungi</taxon>
        <taxon>Dikarya</taxon>
        <taxon>Ascomycota</taxon>
        <taxon>Pezizomycotina</taxon>
        <taxon>Eurotiomycetes</taxon>
        <taxon>Eurotiomycetidae</taxon>
        <taxon>Eurotiales</taxon>
        <taxon>Aspergillaceae</taxon>
        <taxon>Aspergillus</taxon>
        <taxon>Aspergillus subgen. Nidulantes</taxon>
    </lineage>
</organism>
<gene>
    <name evidence="1" type="ORF">ANIA_02202</name>
</gene>
<dbReference type="RefSeq" id="XP_659806.1">
    <property type="nucleotide sequence ID" value="XM_654714.1"/>
</dbReference>
<name>Q5BB78_EMENI</name>
<dbReference type="KEGG" id="ani:ANIA_02202"/>
<proteinExistence type="predicted"/>
<accession>Q5BB78</accession>